<accession>A0A840DKD3</accession>
<evidence type="ECO:0000259" key="2">
    <source>
        <dbReference type="PROSITE" id="PS50006"/>
    </source>
</evidence>
<comment type="caution">
    <text evidence="3">The sequence shown here is derived from an EMBL/GenBank/DDBJ whole genome shotgun (WGS) entry which is preliminary data.</text>
</comment>
<dbReference type="InterPro" id="IPR008984">
    <property type="entry name" value="SMAD_FHA_dom_sf"/>
</dbReference>
<keyword evidence="1" id="KW-0597">Phosphoprotein</keyword>
<dbReference type="PROSITE" id="PS50006">
    <property type="entry name" value="FHA_DOMAIN"/>
    <property type="match status" value="1"/>
</dbReference>
<dbReference type="Pfam" id="PF00498">
    <property type="entry name" value="FHA"/>
    <property type="match status" value="1"/>
</dbReference>
<dbReference type="InterPro" id="IPR022128">
    <property type="entry name" value="FhaA_N"/>
</dbReference>
<keyword evidence="4" id="KW-1185">Reference proteome</keyword>
<evidence type="ECO:0000313" key="3">
    <source>
        <dbReference type="EMBL" id="MBB4072175.1"/>
    </source>
</evidence>
<dbReference type="EMBL" id="JACIFD010000017">
    <property type="protein sequence ID" value="MBB4072175.1"/>
    <property type="molecule type" value="Genomic_DNA"/>
</dbReference>
<evidence type="ECO:0000256" key="1">
    <source>
        <dbReference type="ARBA" id="ARBA00022553"/>
    </source>
</evidence>
<proteinExistence type="predicted"/>
<protein>
    <recommendedName>
        <fullName evidence="2">FHA domain-containing protein</fullName>
    </recommendedName>
</protein>
<dbReference type="CDD" id="cd00060">
    <property type="entry name" value="FHA"/>
    <property type="match status" value="1"/>
</dbReference>
<evidence type="ECO:0000313" key="4">
    <source>
        <dbReference type="Proteomes" id="UP000571183"/>
    </source>
</evidence>
<reference evidence="3" key="1">
    <citation type="submission" date="2020-08" db="EMBL/GenBank/DDBJ databases">
        <title>Sequencing the genomes of 1000 actinobacteria strains.</title>
        <authorList>
            <person name="Klenk H.-P."/>
        </authorList>
    </citation>
    <scope>NUCLEOTIDE SEQUENCE [LARGE SCALE GENOMIC DNA]</scope>
    <source>
        <strain evidence="3">DSM 27064</strain>
    </source>
</reference>
<dbReference type="Proteomes" id="UP000571183">
    <property type="component" value="Unassembled WGS sequence"/>
</dbReference>
<dbReference type="InterPro" id="IPR042287">
    <property type="entry name" value="FhaA_N_sf"/>
</dbReference>
<dbReference type="SMART" id="SM00240">
    <property type="entry name" value="FHA"/>
    <property type="match status" value="1"/>
</dbReference>
<dbReference type="InterPro" id="IPR000253">
    <property type="entry name" value="FHA_dom"/>
</dbReference>
<gene>
    <name evidence="3" type="ORF">F5897_001504</name>
</gene>
<dbReference type="SUPFAM" id="SSF49879">
    <property type="entry name" value="SMAD/FHA domain"/>
    <property type="match status" value="1"/>
</dbReference>
<name>A0A840DKD3_9MICO</name>
<feature type="domain" description="FHA" evidence="2">
    <location>
        <begin position="145"/>
        <end position="194"/>
    </location>
</feature>
<sequence>MGILDSIERGLERTVNGAFARTFRSGVQPVEISAALKRELDIKAVAVDRDRILAPNIFTVTVAAKDAEKLRQIGSQLQTELEQVVMKHAATQNYQLLGPAVINFTTADFTSGTLEVTSQNPNGAVSWSAALEVEGQVHPIRVGTTIVGRGADSDIRIADSAASRRHLEVLWDGKKGLVRDLGSTNGSKIDGQRFREAQLQQDMVIYIGQTPLRFRFVPLQQGSGQQGSTSNFWEGA</sequence>
<dbReference type="RefSeq" id="WP_124824670.1">
    <property type="nucleotide sequence ID" value="NZ_JACIFD010000017.1"/>
</dbReference>
<dbReference type="Pfam" id="PF12401">
    <property type="entry name" value="FhaA_N"/>
    <property type="match status" value="1"/>
</dbReference>
<dbReference type="Gene3D" id="2.60.200.20">
    <property type="match status" value="1"/>
</dbReference>
<dbReference type="Gene3D" id="3.30.2320.60">
    <property type="entry name" value="FhaA, phosphopeptide-binding domain (DUF3662)"/>
    <property type="match status" value="1"/>
</dbReference>
<dbReference type="AlphaFoldDB" id="A0A840DKD3"/>
<organism evidence="3 4">
    <name type="scientific">Canibacter oris</name>
    <dbReference type="NCBI Taxonomy" id="1365628"/>
    <lineage>
        <taxon>Bacteria</taxon>
        <taxon>Bacillati</taxon>
        <taxon>Actinomycetota</taxon>
        <taxon>Actinomycetes</taxon>
        <taxon>Micrococcales</taxon>
        <taxon>Microbacteriaceae</taxon>
        <taxon>Canibacter</taxon>
    </lineage>
</organism>